<feature type="compositionally biased region" description="Polar residues" evidence="13">
    <location>
        <begin position="264"/>
        <end position="275"/>
    </location>
</feature>
<keyword evidence="10" id="KW-0804">Transcription</keyword>
<organism evidence="15 16">
    <name type="scientific">Acanthochromis polyacanthus</name>
    <name type="common">spiny chromis</name>
    <dbReference type="NCBI Taxonomy" id="80966"/>
    <lineage>
        <taxon>Eukaryota</taxon>
        <taxon>Metazoa</taxon>
        <taxon>Chordata</taxon>
        <taxon>Craniata</taxon>
        <taxon>Vertebrata</taxon>
        <taxon>Euteleostomi</taxon>
        <taxon>Actinopterygii</taxon>
        <taxon>Neopterygii</taxon>
        <taxon>Teleostei</taxon>
        <taxon>Neoteleostei</taxon>
        <taxon>Acanthomorphata</taxon>
        <taxon>Ovalentaria</taxon>
        <taxon>Pomacentridae</taxon>
        <taxon>Acanthochromis</taxon>
    </lineage>
</organism>
<dbReference type="FunFam" id="3.30.160.60:FF:000446">
    <property type="entry name" value="Zinc finger protein"/>
    <property type="match status" value="1"/>
</dbReference>
<feature type="region of interest" description="Disordered" evidence="13">
    <location>
        <begin position="514"/>
        <end position="545"/>
    </location>
</feature>
<feature type="compositionally biased region" description="Polar residues" evidence="13">
    <location>
        <begin position="517"/>
        <end position="531"/>
    </location>
</feature>
<dbReference type="GO" id="GO:0042802">
    <property type="term" value="F:identical protein binding"/>
    <property type="evidence" value="ECO:0007669"/>
    <property type="project" value="UniProtKB-ARBA"/>
</dbReference>
<dbReference type="InterPro" id="IPR013087">
    <property type="entry name" value="Znf_C2H2_type"/>
</dbReference>
<evidence type="ECO:0000256" key="7">
    <source>
        <dbReference type="ARBA" id="ARBA00022833"/>
    </source>
</evidence>
<dbReference type="FunFam" id="3.30.160.60:FF:000508">
    <property type="entry name" value="Myeloid zinc finger 1"/>
    <property type="match status" value="1"/>
</dbReference>
<comment type="subcellular location">
    <subcellularLocation>
        <location evidence="2">Nucleus</location>
    </subcellularLocation>
</comment>
<keyword evidence="11" id="KW-0539">Nucleus</keyword>
<feature type="domain" description="C2H2-type" evidence="14">
    <location>
        <begin position="381"/>
        <end position="408"/>
    </location>
</feature>
<dbReference type="FunFam" id="3.30.160.60:FF:002343">
    <property type="entry name" value="Zinc finger protein 33A"/>
    <property type="match status" value="1"/>
</dbReference>
<evidence type="ECO:0000259" key="14">
    <source>
        <dbReference type="PROSITE" id="PS50157"/>
    </source>
</evidence>
<reference evidence="15" key="2">
    <citation type="submission" date="2025-09" db="UniProtKB">
        <authorList>
            <consortium name="Ensembl"/>
        </authorList>
    </citation>
    <scope>IDENTIFICATION</scope>
</reference>
<evidence type="ECO:0000256" key="13">
    <source>
        <dbReference type="SAM" id="MobiDB-lite"/>
    </source>
</evidence>
<evidence type="ECO:0000256" key="2">
    <source>
        <dbReference type="ARBA" id="ARBA00004123"/>
    </source>
</evidence>
<dbReference type="Proteomes" id="UP000257200">
    <property type="component" value="Unplaced"/>
</dbReference>
<dbReference type="Gene3D" id="3.30.160.60">
    <property type="entry name" value="Classic Zinc Finger"/>
    <property type="match status" value="8"/>
</dbReference>
<dbReference type="InParanoid" id="A0A3Q1FGQ5"/>
<keyword evidence="16" id="KW-1185">Reference proteome</keyword>
<keyword evidence="8" id="KW-0805">Transcription regulation</keyword>
<dbReference type="GO" id="GO:0005634">
    <property type="term" value="C:nucleus"/>
    <property type="evidence" value="ECO:0007669"/>
    <property type="project" value="UniProtKB-SubCell"/>
</dbReference>
<comment type="similarity">
    <text evidence="3">Belongs to the krueppel C2H2-type zinc-finger protein family.</text>
</comment>
<dbReference type="FunFam" id="3.30.160.60:FF:000912">
    <property type="entry name" value="Zinc finger protein 660"/>
    <property type="match status" value="1"/>
</dbReference>
<keyword evidence="7" id="KW-0862">Zinc</keyword>
<feature type="domain" description="C2H2-type" evidence="14">
    <location>
        <begin position="465"/>
        <end position="492"/>
    </location>
</feature>
<dbReference type="PROSITE" id="PS00028">
    <property type="entry name" value="ZINC_FINGER_C2H2_1"/>
    <property type="match status" value="8"/>
</dbReference>
<feature type="domain" description="C2H2-type" evidence="14">
    <location>
        <begin position="353"/>
        <end position="380"/>
    </location>
</feature>
<keyword evidence="4" id="KW-0479">Metal-binding</keyword>
<keyword evidence="6 12" id="KW-0863">Zinc-finger</keyword>
<sequence length="545" mass="61199">PAAVLLPPSSRGRCLSPLRSLLSVSLSSSTRNSECLPPRWLSLSWRLRLRSSASYTRHVDDAHSQHERISAAAEDFLLQLEKGQEAAELPALRALLTERLTAAAEEIVGLLEATVADYEDRVERSEREICRQRRLLDAVLKPEVRLYRAVGPTDVQELLVDKEEIRQKCSSSLNQQDQEDQELRHIKEEQEELWSSQEAEITKFTFSPVSVKTEDDEEKPQSSQLQHRDSVKEPEPEPDPDRRLHPVSEDNSLDSTETDDSDCDWTQTNEAQSGTEYIRNSEVTGGDLQSAVKERPFPCSYCGKRFSLKGNLNRHIRDHTGERPFPCTDCDKSFKDSGSLTAHMRCHTGEQPYSCLFCGKNFSGRGNMTRHMRIHTGEKPFTCSVCSKSFHVKEHLNRHMKYHTGEKPFSCSICGKGCAQKTDLKKHMRVHTGEKPFSCPFCGKCCAEKGDLTKHMRVHTGEKPFSCTICGKSCAQKGSLKIHMRVHTGEKPFSCSICGKCFTVTGHLKRHMKLHTADSQPSESPGSQAAKVQTEGKPAEAVNTS</sequence>
<feature type="domain" description="C2H2-type" evidence="14">
    <location>
        <begin position="409"/>
        <end position="436"/>
    </location>
</feature>
<evidence type="ECO:0000256" key="6">
    <source>
        <dbReference type="ARBA" id="ARBA00022771"/>
    </source>
</evidence>
<dbReference type="FunFam" id="3.30.160.60:FF:001155">
    <property type="entry name" value="Zinc finger 30C"/>
    <property type="match status" value="1"/>
</dbReference>
<evidence type="ECO:0000256" key="4">
    <source>
        <dbReference type="ARBA" id="ARBA00022723"/>
    </source>
</evidence>
<protein>
    <recommendedName>
        <fullName evidence="14">C2H2-type domain-containing protein</fullName>
    </recommendedName>
</protein>
<dbReference type="PANTHER" id="PTHR23235:SF120">
    <property type="entry name" value="KRUPPEL-LIKE FACTOR 15"/>
    <property type="match status" value="1"/>
</dbReference>
<dbReference type="PANTHER" id="PTHR23235">
    <property type="entry name" value="KRUEPPEL-LIKE TRANSCRIPTION FACTOR"/>
    <property type="match status" value="1"/>
</dbReference>
<evidence type="ECO:0000256" key="3">
    <source>
        <dbReference type="ARBA" id="ARBA00006991"/>
    </source>
</evidence>
<feature type="domain" description="C2H2-type" evidence="14">
    <location>
        <begin position="325"/>
        <end position="352"/>
    </location>
</feature>
<dbReference type="InterPro" id="IPR036236">
    <property type="entry name" value="Znf_C2H2_sf"/>
</dbReference>
<evidence type="ECO:0000313" key="16">
    <source>
        <dbReference type="Proteomes" id="UP000257200"/>
    </source>
</evidence>
<dbReference type="Pfam" id="PF00096">
    <property type="entry name" value="zf-C2H2"/>
    <property type="match status" value="8"/>
</dbReference>
<evidence type="ECO:0000256" key="11">
    <source>
        <dbReference type="ARBA" id="ARBA00023242"/>
    </source>
</evidence>
<feature type="domain" description="C2H2-type" evidence="14">
    <location>
        <begin position="437"/>
        <end position="464"/>
    </location>
</feature>
<proteinExistence type="inferred from homology"/>
<dbReference type="GO" id="GO:0008270">
    <property type="term" value="F:zinc ion binding"/>
    <property type="evidence" value="ECO:0007669"/>
    <property type="project" value="UniProtKB-KW"/>
</dbReference>
<dbReference type="AlphaFoldDB" id="A0A3Q1FGQ5"/>
<evidence type="ECO:0000256" key="5">
    <source>
        <dbReference type="ARBA" id="ARBA00022737"/>
    </source>
</evidence>
<dbReference type="SMART" id="SM00355">
    <property type="entry name" value="ZnF_C2H2"/>
    <property type="match status" value="8"/>
</dbReference>
<evidence type="ECO:0000256" key="8">
    <source>
        <dbReference type="ARBA" id="ARBA00023015"/>
    </source>
</evidence>
<reference evidence="15" key="1">
    <citation type="submission" date="2025-08" db="UniProtKB">
        <authorList>
            <consortium name="Ensembl"/>
        </authorList>
    </citation>
    <scope>IDENTIFICATION</scope>
</reference>
<dbReference type="GO" id="GO:0000981">
    <property type="term" value="F:DNA-binding transcription factor activity, RNA polymerase II-specific"/>
    <property type="evidence" value="ECO:0007669"/>
    <property type="project" value="TreeGrafter"/>
</dbReference>
<dbReference type="STRING" id="80966.ENSAPOP00000015504"/>
<evidence type="ECO:0000313" key="15">
    <source>
        <dbReference type="Ensembl" id="ENSAPOP00000015504.1"/>
    </source>
</evidence>
<dbReference type="PROSITE" id="PS50157">
    <property type="entry name" value="ZINC_FINGER_C2H2_2"/>
    <property type="match status" value="8"/>
</dbReference>
<feature type="domain" description="C2H2-type" evidence="14">
    <location>
        <begin position="493"/>
        <end position="520"/>
    </location>
</feature>
<name>A0A3Q1FGQ5_9TELE</name>
<accession>A0A3Q1FGQ5</accession>
<evidence type="ECO:0000256" key="9">
    <source>
        <dbReference type="ARBA" id="ARBA00023125"/>
    </source>
</evidence>
<comment type="function">
    <text evidence="1">May be involved in transcriptional regulation.</text>
</comment>
<evidence type="ECO:0000256" key="10">
    <source>
        <dbReference type="ARBA" id="ARBA00023163"/>
    </source>
</evidence>
<evidence type="ECO:0000256" key="1">
    <source>
        <dbReference type="ARBA" id="ARBA00003767"/>
    </source>
</evidence>
<dbReference type="SUPFAM" id="SSF57667">
    <property type="entry name" value="beta-beta-alpha zinc fingers"/>
    <property type="match status" value="4"/>
</dbReference>
<dbReference type="Ensembl" id="ENSAPOT00000033259.1">
    <property type="protein sequence ID" value="ENSAPOP00000015504.1"/>
    <property type="gene ID" value="ENSAPOG00000018490.1"/>
</dbReference>
<dbReference type="FunFam" id="3.30.160.60:FF:000966">
    <property type="entry name" value="ZFP90 zinc finger protein"/>
    <property type="match status" value="2"/>
</dbReference>
<dbReference type="GO" id="GO:0000978">
    <property type="term" value="F:RNA polymerase II cis-regulatory region sequence-specific DNA binding"/>
    <property type="evidence" value="ECO:0007669"/>
    <property type="project" value="TreeGrafter"/>
</dbReference>
<evidence type="ECO:0000256" key="12">
    <source>
        <dbReference type="PROSITE-ProRule" id="PRU00042"/>
    </source>
</evidence>
<keyword evidence="5" id="KW-0677">Repeat</keyword>
<feature type="domain" description="C2H2-type" evidence="14">
    <location>
        <begin position="297"/>
        <end position="324"/>
    </location>
</feature>
<feature type="region of interest" description="Disordered" evidence="13">
    <location>
        <begin position="205"/>
        <end position="275"/>
    </location>
</feature>
<keyword evidence="9" id="KW-0238">DNA-binding</keyword>
<feature type="compositionally biased region" description="Basic and acidic residues" evidence="13">
    <location>
        <begin position="226"/>
        <end position="248"/>
    </location>
</feature>
<dbReference type="GeneTree" id="ENSGT01150000286959"/>
<dbReference type="FunFam" id="3.30.160.60:FF:000145">
    <property type="entry name" value="Zinc finger protein 574"/>
    <property type="match status" value="1"/>
</dbReference>